<dbReference type="PIRSF" id="PIRSF000390">
    <property type="entry name" value="PLP_StrS"/>
    <property type="match status" value="1"/>
</dbReference>
<comment type="similarity">
    <text evidence="3">Belongs to the DegT/DnrJ/EryC1 family.</text>
</comment>
<dbReference type="InterPro" id="IPR000653">
    <property type="entry name" value="DegT/StrS_aminotransferase"/>
</dbReference>
<dbReference type="Pfam" id="PF01041">
    <property type="entry name" value="DegT_DnrJ_EryC1"/>
    <property type="match status" value="1"/>
</dbReference>
<evidence type="ECO:0000313" key="4">
    <source>
        <dbReference type="EMBL" id="PJE51031.1"/>
    </source>
</evidence>
<organism evidence="4 5">
    <name type="scientific">Candidatus Yanofskybacteria bacterium CG10_big_fil_rev_8_21_14_0_10_36_16</name>
    <dbReference type="NCBI Taxonomy" id="1975096"/>
    <lineage>
        <taxon>Bacteria</taxon>
        <taxon>Candidatus Yanofskyibacteriota</taxon>
    </lineage>
</organism>
<evidence type="ECO:0000313" key="5">
    <source>
        <dbReference type="Proteomes" id="UP000228496"/>
    </source>
</evidence>
<dbReference type="Gene3D" id="3.90.1150.10">
    <property type="entry name" value="Aspartate Aminotransferase, domain 1"/>
    <property type="match status" value="1"/>
</dbReference>
<feature type="active site" description="Proton acceptor" evidence="1">
    <location>
        <position position="183"/>
    </location>
</feature>
<sequence>MMKKFINQIEPWITEKESRAVGAYLNSGGWMAEFEKTEEFEKSVAEFLGVKYAIATNNGTVALSLCLMALGIGRGDEVIVPDYTMIATPNSILFTGARPVFVDVDSETMCMDINILPITKKTKAIIYVSINGRSGDIVKLRKLCKDRGIFLIEDSCQSFGSKHKGKFLGTFGDAGCFSLTFHKIISTGNGGIVVTNNKKIYDKIKKLKNFGRLEGGMDYHETVGYNFKFSDLQAVVGLIQISNIKERIKRKKELYKIYKKNLSGVSEIEFLNLDFSETTPLFVDILVPVEKRKKLMGYLKLNNIGTRAFYPSINSQPAYKGYTNKKFPVSAEISKRGLWLPSSLTLSKDQIDYVCDKIKTFFNNNV</sequence>
<dbReference type="CDD" id="cd00616">
    <property type="entry name" value="AHBA_syn"/>
    <property type="match status" value="1"/>
</dbReference>
<dbReference type="AlphaFoldDB" id="A0A2J0Q7H7"/>
<dbReference type="GO" id="GO:0008483">
    <property type="term" value="F:transaminase activity"/>
    <property type="evidence" value="ECO:0007669"/>
    <property type="project" value="UniProtKB-KW"/>
</dbReference>
<dbReference type="Proteomes" id="UP000228496">
    <property type="component" value="Unassembled WGS sequence"/>
</dbReference>
<dbReference type="GO" id="GO:0030170">
    <property type="term" value="F:pyridoxal phosphate binding"/>
    <property type="evidence" value="ECO:0007669"/>
    <property type="project" value="TreeGrafter"/>
</dbReference>
<accession>A0A2J0Q7H7</accession>
<dbReference type="EMBL" id="PCXQ01000004">
    <property type="protein sequence ID" value="PJE51031.1"/>
    <property type="molecule type" value="Genomic_DNA"/>
</dbReference>
<evidence type="ECO:0000256" key="1">
    <source>
        <dbReference type="PIRSR" id="PIRSR000390-1"/>
    </source>
</evidence>
<dbReference type="Gene3D" id="3.40.640.10">
    <property type="entry name" value="Type I PLP-dependent aspartate aminotransferase-like (Major domain)"/>
    <property type="match status" value="1"/>
</dbReference>
<feature type="modified residue" description="N6-(pyridoxal phosphate)lysine" evidence="2">
    <location>
        <position position="183"/>
    </location>
</feature>
<proteinExistence type="inferred from homology"/>
<dbReference type="SUPFAM" id="SSF53383">
    <property type="entry name" value="PLP-dependent transferases"/>
    <property type="match status" value="1"/>
</dbReference>
<keyword evidence="4" id="KW-0808">Transferase</keyword>
<keyword evidence="2 3" id="KW-0663">Pyridoxal phosphate</keyword>
<evidence type="ECO:0000256" key="2">
    <source>
        <dbReference type="PIRSR" id="PIRSR000390-2"/>
    </source>
</evidence>
<dbReference type="InterPro" id="IPR015422">
    <property type="entry name" value="PyrdxlP-dep_Trfase_small"/>
</dbReference>
<gene>
    <name evidence="4" type="ORF">COV29_02030</name>
</gene>
<dbReference type="InterPro" id="IPR015421">
    <property type="entry name" value="PyrdxlP-dep_Trfase_major"/>
</dbReference>
<dbReference type="GO" id="GO:0000271">
    <property type="term" value="P:polysaccharide biosynthetic process"/>
    <property type="evidence" value="ECO:0007669"/>
    <property type="project" value="TreeGrafter"/>
</dbReference>
<keyword evidence="4" id="KW-0032">Aminotransferase</keyword>
<reference evidence="4 5" key="1">
    <citation type="submission" date="2017-09" db="EMBL/GenBank/DDBJ databases">
        <title>Depth-based differentiation of microbial function through sediment-hosted aquifers and enrichment of novel symbionts in the deep terrestrial subsurface.</title>
        <authorList>
            <person name="Probst A.J."/>
            <person name="Ladd B."/>
            <person name="Jarett J.K."/>
            <person name="Geller-Mcgrath D.E."/>
            <person name="Sieber C.M."/>
            <person name="Emerson J.B."/>
            <person name="Anantharaman K."/>
            <person name="Thomas B.C."/>
            <person name="Malmstrom R."/>
            <person name="Stieglmeier M."/>
            <person name="Klingl A."/>
            <person name="Woyke T."/>
            <person name="Ryan C.M."/>
            <person name="Banfield J.F."/>
        </authorList>
    </citation>
    <scope>NUCLEOTIDE SEQUENCE [LARGE SCALE GENOMIC DNA]</scope>
    <source>
        <strain evidence="4">CG10_big_fil_rev_8_21_14_0_10_36_16</strain>
    </source>
</reference>
<comment type="caution">
    <text evidence="4">The sequence shown here is derived from an EMBL/GenBank/DDBJ whole genome shotgun (WGS) entry which is preliminary data.</text>
</comment>
<dbReference type="PANTHER" id="PTHR30244">
    <property type="entry name" value="TRANSAMINASE"/>
    <property type="match status" value="1"/>
</dbReference>
<name>A0A2J0Q7H7_9BACT</name>
<dbReference type="PANTHER" id="PTHR30244:SF34">
    <property type="entry name" value="DTDP-4-AMINO-4,6-DIDEOXYGALACTOSE TRANSAMINASE"/>
    <property type="match status" value="1"/>
</dbReference>
<evidence type="ECO:0000256" key="3">
    <source>
        <dbReference type="RuleBase" id="RU004508"/>
    </source>
</evidence>
<protein>
    <submittedName>
        <fullName evidence="4">Aminotransferase</fullName>
    </submittedName>
</protein>
<dbReference type="InterPro" id="IPR015424">
    <property type="entry name" value="PyrdxlP-dep_Trfase"/>
</dbReference>